<evidence type="ECO:0000313" key="2">
    <source>
        <dbReference type="Proteomes" id="UP000466554"/>
    </source>
</evidence>
<dbReference type="Pfam" id="PF10824">
    <property type="entry name" value="T7SS_ESX_EspC"/>
    <property type="match status" value="1"/>
</dbReference>
<protein>
    <recommendedName>
        <fullName evidence="3">ESX-1 secretion-associated protein</fullName>
    </recommendedName>
</protein>
<dbReference type="AlphaFoldDB" id="A0A7I7U037"/>
<reference evidence="1 2" key="1">
    <citation type="journal article" date="2019" name="Emerg. Microbes Infect.">
        <title>Comprehensive subspecies identification of 175 nontuberculous mycobacteria species based on 7547 genomic profiles.</title>
        <authorList>
            <person name="Matsumoto Y."/>
            <person name="Kinjo T."/>
            <person name="Motooka D."/>
            <person name="Nabeya D."/>
            <person name="Jung N."/>
            <person name="Uechi K."/>
            <person name="Horii T."/>
            <person name="Iida T."/>
            <person name="Fujita J."/>
            <person name="Nakamura S."/>
        </authorList>
    </citation>
    <scope>NUCLEOTIDE SEQUENCE [LARGE SCALE GENOMIC DNA]</scope>
    <source>
        <strain evidence="1 2">JCM 6367</strain>
    </source>
</reference>
<dbReference type="GO" id="GO:0009306">
    <property type="term" value="P:protein secretion"/>
    <property type="evidence" value="ECO:0007669"/>
    <property type="project" value="InterPro"/>
</dbReference>
<sequence length="107" mass="11388">MTNPQRNLNVVTRHLDDLARKHGQAADQLIGANREAAPAAASVLHTHGLVCAATSAAMSSADDARNDLGARLFQKSTELSAKLTTAAANYQNTDYLTGKQVGRQCRL</sequence>
<gene>
    <name evidence="1" type="ORF">MPRF_16960</name>
</gene>
<accession>A0A7I7U037</accession>
<dbReference type="EMBL" id="AP022598">
    <property type="protein sequence ID" value="BBY74797.1"/>
    <property type="molecule type" value="Genomic_DNA"/>
</dbReference>
<evidence type="ECO:0000313" key="1">
    <source>
        <dbReference type="EMBL" id="BBY74797.1"/>
    </source>
</evidence>
<dbReference type="InterPro" id="IPR022536">
    <property type="entry name" value="EspC"/>
</dbReference>
<organism evidence="1 2">
    <name type="scientific">Mycolicibacterium parafortuitum</name>
    <name type="common">Mycobacterium parafortuitum</name>
    <dbReference type="NCBI Taxonomy" id="39692"/>
    <lineage>
        <taxon>Bacteria</taxon>
        <taxon>Bacillati</taxon>
        <taxon>Actinomycetota</taxon>
        <taxon>Actinomycetes</taxon>
        <taxon>Mycobacteriales</taxon>
        <taxon>Mycobacteriaceae</taxon>
        <taxon>Mycolicibacterium</taxon>
    </lineage>
</organism>
<dbReference type="Proteomes" id="UP000466554">
    <property type="component" value="Chromosome"/>
</dbReference>
<proteinExistence type="predicted"/>
<evidence type="ECO:0008006" key="3">
    <source>
        <dbReference type="Google" id="ProtNLM"/>
    </source>
</evidence>
<name>A0A7I7U037_MYCPF</name>